<dbReference type="Pfam" id="PF09976">
    <property type="entry name" value="TPR_21"/>
    <property type="match status" value="1"/>
</dbReference>
<keyword evidence="1" id="KW-1133">Transmembrane helix</keyword>
<evidence type="ECO:0000313" key="4">
    <source>
        <dbReference type="Proteomes" id="UP000028926"/>
    </source>
</evidence>
<protein>
    <recommendedName>
        <fullName evidence="2">Ancillary SecYEG translocon subunit/Cell division coordinator CpoB TPR domain-containing protein</fullName>
    </recommendedName>
</protein>
<evidence type="ECO:0000256" key="1">
    <source>
        <dbReference type="SAM" id="Phobius"/>
    </source>
</evidence>
<feature type="transmembrane region" description="Helical" evidence="1">
    <location>
        <begin position="33"/>
        <end position="51"/>
    </location>
</feature>
<keyword evidence="1" id="KW-0812">Transmembrane</keyword>
<keyword evidence="1" id="KW-0472">Membrane</keyword>
<gene>
    <name evidence="3" type="ORF">ID47_11440</name>
</gene>
<dbReference type="AlphaFoldDB" id="A0A077AVN4"/>
<feature type="domain" description="Ancillary SecYEG translocon subunit/Cell division coordinator CpoB TPR" evidence="2">
    <location>
        <begin position="24"/>
        <end position="198"/>
    </location>
</feature>
<dbReference type="Proteomes" id="UP000028926">
    <property type="component" value="Chromosome"/>
</dbReference>
<reference evidence="3 4" key="1">
    <citation type="submission" date="2014-07" db="EMBL/GenBank/DDBJ databases">
        <title>Comparative genomic insights into amoeba endosymbionts belonging to the families of Holosporaceae and Candidatus Midichloriaceae within Rickettsiales.</title>
        <authorList>
            <person name="Wang Z."/>
            <person name="Wu M."/>
        </authorList>
    </citation>
    <scope>NUCLEOTIDE SEQUENCE [LARGE SCALE GENOMIC DNA]</scope>
    <source>
        <strain evidence="3">PRA3</strain>
    </source>
</reference>
<evidence type="ECO:0000313" key="3">
    <source>
        <dbReference type="EMBL" id="AIK97212.1"/>
    </source>
</evidence>
<evidence type="ECO:0000259" key="2">
    <source>
        <dbReference type="Pfam" id="PF09976"/>
    </source>
</evidence>
<dbReference type="eggNOG" id="COG4649">
    <property type="taxonomic scope" value="Bacteria"/>
</dbReference>
<organism evidence="3 4">
    <name type="scientific">Candidatus Odyssella acanthamoebae</name>
    <dbReference type="NCBI Taxonomy" id="91604"/>
    <lineage>
        <taxon>Bacteria</taxon>
        <taxon>Pseudomonadati</taxon>
        <taxon>Pseudomonadota</taxon>
        <taxon>Alphaproteobacteria</taxon>
        <taxon>Holosporales</taxon>
        <taxon>Candidatus Paracaedibacteraceae</taxon>
        <taxon>Candidatus Odyssella</taxon>
    </lineage>
</organism>
<dbReference type="SUPFAM" id="SSF48452">
    <property type="entry name" value="TPR-like"/>
    <property type="match status" value="1"/>
</dbReference>
<dbReference type="InterPro" id="IPR018704">
    <property type="entry name" value="SecYEG/CpoB_TPR"/>
</dbReference>
<accession>A0A077AVN4</accession>
<sequence>MAEKDKFDEFLDEVEQDIRQAKFKRLWDKYGKLTSSALTVVLVVLAGYSLWSNYQAREIERQADYYIKAQTYLEQGDTTKALALLKELSSGHKTYATFAKFSEASILAAPGDKKDIDKALSLYQEIADDSRLELVWRDTATLQFISLSFEKDPKQAEALLTKIEPLCAAGRPLQALALEQKGVILYLLGKKAEAAEVFVQIVQLSGVPEGVKIRAQTMAQQISSES</sequence>
<proteinExistence type="predicted"/>
<dbReference type="EMBL" id="CP008941">
    <property type="protein sequence ID" value="AIK97212.1"/>
    <property type="molecule type" value="Genomic_DNA"/>
</dbReference>
<name>A0A077AVN4_9PROT</name>
<dbReference type="InterPro" id="IPR011990">
    <property type="entry name" value="TPR-like_helical_dom_sf"/>
</dbReference>
<dbReference type="KEGG" id="paca:ID47_11440"/>
<dbReference type="Gene3D" id="1.25.40.10">
    <property type="entry name" value="Tetratricopeptide repeat domain"/>
    <property type="match status" value="1"/>
</dbReference>
<dbReference type="HOGENOM" id="CLU_073302_1_1_5"/>
<keyword evidence="4" id="KW-1185">Reference proteome</keyword>
<dbReference type="STRING" id="91604.ID47_11440"/>